<dbReference type="GO" id="GO:0034605">
    <property type="term" value="P:cellular response to heat"/>
    <property type="evidence" value="ECO:0007669"/>
    <property type="project" value="EnsemblFungi"/>
</dbReference>
<gene>
    <name evidence="3" type="ORF">PICMEDRAFT_40880</name>
</gene>
<comment type="similarity">
    <text evidence="1">Belongs to the cyclin family.</text>
</comment>
<dbReference type="Pfam" id="PF00134">
    <property type="entry name" value="Cyclin_N"/>
    <property type="match status" value="1"/>
</dbReference>
<accession>A0A1E3NN31</accession>
<sequence>MSADYWLSSQRMHFQYTKDQLNSLRFNILLWEKQKVTNNSLMIRYDTSMRIFIHHMIARLGRRLSLRQIILSTAEVYVSRFLIKVSLLEINIYMLVATSVYVACKICESPQHIRTILAEARNCWPEFISGDFTKIAEFEFYLIEELDCYLIVHHPYNSLAQLRNCQYRLNLTDSEIESVWQVINDSYMTDLPLLYPPHIIAIAALHIQLGMRRKLSQSMSHTGRVLPRSGSAGASTTTAGNMAMSLSPEKSAGGRPGAAGAPPVWNARLDAFTNFLAGSNVNLEEVIESVQELLNLYEAWQAYDEGAIRQTVKNVLM</sequence>
<protein>
    <recommendedName>
        <fullName evidence="2">Cyclin-like domain-containing protein</fullName>
    </recommendedName>
</protein>
<dbReference type="GO" id="GO:0016538">
    <property type="term" value="F:cyclin-dependent protein serine/threonine kinase regulator activity"/>
    <property type="evidence" value="ECO:0007669"/>
    <property type="project" value="EnsemblFungi"/>
</dbReference>
<dbReference type="SMART" id="SM00385">
    <property type="entry name" value="CYCLIN"/>
    <property type="match status" value="1"/>
</dbReference>
<dbReference type="InterPro" id="IPR006671">
    <property type="entry name" value="Cyclin_N"/>
</dbReference>
<dbReference type="GO" id="GO:0051321">
    <property type="term" value="P:meiotic cell cycle"/>
    <property type="evidence" value="ECO:0007669"/>
    <property type="project" value="EnsemblFungi"/>
</dbReference>
<keyword evidence="4" id="KW-1185">Reference proteome</keyword>
<feature type="non-terminal residue" evidence="3">
    <location>
        <position position="317"/>
    </location>
</feature>
<feature type="domain" description="Cyclin-like" evidence="2">
    <location>
        <begin position="55"/>
        <end position="154"/>
    </location>
</feature>
<name>A0A1E3NN31_9ASCO</name>
<evidence type="ECO:0000313" key="3">
    <source>
        <dbReference type="EMBL" id="ODQ47510.1"/>
    </source>
</evidence>
<dbReference type="GO" id="GO:0000122">
    <property type="term" value="P:negative regulation of transcription by RNA polymerase II"/>
    <property type="evidence" value="ECO:0007669"/>
    <property type="project" value="EnsemblFungi"/>
</dbReference>
<dbReference type="GO" id="GO:1990508">
    <property type="term" value="C:CKM complex"/>
    <property type="evidence" value="ECO:0007669"/>
    <property type="project" value="EnsemblFungi"/>
</dbReference>
<dbReference type="InterPro" id="IPR036915">
    <property type="entry name" value="Cyclin-like_sf"/>
</dbReference>
<dbReference type="GO" id="GO:0045944">
    <property type="term" value="P:positive regulation of transcription by RNA polymerase II"/>
    <property type="evidence" value="ECO:0007669"/>
    <property type="project" value="EnsemblFungi"/>
</dbReference>
<dbReference type="GO" id="GO:0000979">
    <property type="term" value="F:RNA polymerase II core promoter sequence-specific DNA binding"/>
    <property type="evidence" value="ECO:0007669"/>
    <property type="project" value="EnsemblFungi"/>
</dbReference>
<dbReference type="PANTHER" id="PTHR10026">
    <property type="entry name" value="CYCLIN"/>
    <property type="match status" value="1"/>
</dbReference>
<dbReference type="InterPro" id="IPR043198">
    <property type="entry name" value="Cyclin/Ssn8"/>
</dbReference>
<dbReference type="PIRSF" id="PIRSF028758">
    <property type="entry name" value="Cyclin, C/H/G types"/>
    <property type="match status" value="1"/>
</dbReference>
<dbReference type="InterPro" id="IPR013763">
    <property type="entry name" value="Cyclin-like_dom"/>
</dbReference>
<dbReference type="OrthoDB" id="10266018at2759"/>
<dbReference type="GO" id="GO:0016592">
    <property type="term" value="C:mediator complex"/>
    <property type="evidence" value="ECO:0007669"/>
    <property type="project" value="EnsemblFungi"/>
</dbReference>
<dbReference type="AlphaFoldDB" id="A0A1E3NN31"/>
<dbReference type="SUPFAM" id="SSF47954">
    <property type="entry name" value="Cyclin-like"/>
    <property type="match status" value="2"/>
</dbReference>
<proteinExistence type="inferred from homology"/>
<dbReference type="CDD" id="cd20513">
    <property type="entry name" value="CYCLIN_CCNC_rpt1"/>
    <property type="match status" value="1"/>
</dbReference>
<evidence type="ECO:0000313" key="4">
    <source>
        <dbReference type="Proteomes" id="UP000094455"/>
    </source>
</evidence>
<organism evidence="3 4">
    <name type="scientific">Pichia membranifaciens NRRL Y-2026</name>
    <dbReference type="NCBI Taxonomy" id="763406"/>
    <lineage>
        <taxon>Eukaryota</taxon>
        <taxon>Fungi</taxon>
        <taxon>Dikarya</taxon>
        <taxon>Ascomycota</taxon>
        <taxon>Saccharomycotina</taxon>
        <taxon>Pichiomycetes</taxon>
        <taxon>Pichiales</taxon>
        <taxon>Pichiaceae</taxon>
        <taxon>Pichia</taxon>
    </lineage>
</organism>
<dbReference type="GeneID" id="30179799"/>
<reference evidence="3 4" key="1">
    <citation type="journal article" date="2016" name="Proc. Natl. Acad. Sci. U.S.A.">
        <title>Comparative genomics of biotechnologically important yeasts.</title>
        <authorList>
            <person name="Riley R."/>
            <person name="Haridas S."/>
            <person name="Wolfe K.H."/>
            <person name="Lopes M.R."/>
            <person name="Hittinger C.T."/>
            <person name="Goeker M."/>
            <person name="Salamov A.A."/>
            <person name="Wisecaver J.H."/>
            <person name="Long T.M."/>
            <person name="Calvey C.H."/>
            <person name="Aerts A.L."/>
            <person name="Barry K.W."/>
            <person name="Choi C."/>
            <person name="Clum A."/>
            <person name="Coughlan A.Y."/>
            <person name="Deshpande S."/>
            <person name="Douglass A.P."/>
            <person name="Hanson S.J."/>
            <person name="Klenk H.-P."/>
            <person name="LaButti K.M."/>
            <person name="Lapidus A."/>
            <person name="Lindquist E.A."/>
            <person name="Lipzen A.M."/>
            <person name="Meier-Kolthoff J.P."/>
            <person name="Ohm R.A."/>
            <person name="Otillar R.P."/>
            <person name="Pangilinan J.L."/>
            <person name="Peng Y."/>
            <person name="Rokas A."/>
            <person name="Rosa C.A."/>
            <person name="Scheuner C."/>
            <person name="Sibirny A.A."/>
            <person name="Slot J.C."/>
            <person name="Stielow J.B."/>
            <person name="Sun H."/>
            <person name="Kurtzman C.P."/>
            <person name="Blackwell M."/>
            <person name="Grigoriev I.V."/>
            <person name="Jeffries T.W."/>
        </authorList>
    </citation>
    <scope>NUCLEOTIDE SEQUENCE [LARGE SCALE GENOMIC DNA]</scope>
    <source>
        <strain evidence="3 4">NRRL Y-2026</strain>
    </source>
</reference>
<keyword evidence="1" id="KW-0195">Cyclin</keyword>
<evidence type="ECO:0000259" key="2">
    <source>
        <dbReference type="SMART" id="SM00385"/>
    </source>
</evidence>
<dbReference type="EMBL" id="KV454002">
    <property type="protein sequence ID" value="ODQ47510.1"/>
    <property type="molecule type" value="Genomic_DNA"/>
</dbReference>
<dbReference type="Gene3D" id="1.10.472.10">
    <property type="entry name" value="Cyclin-like"/>
    <property type="match status" value="2"/>
</dbReference>
<dbReference type="Proteomes" id="UP000094455">
    <property type="component" value="Unassembled WGS sequence"/>
</dbReference>
<evidence type="ECO:0000256" key="1">
    <source>
        <dbReference type="RuleBase" id="RU000383"/>
    </source>
</evidence>
<dbReference type="STRING" id="763406.A0A1E3NN31"/>
<dbReference type="GO" id="GO:0000411">
    <property type="term" value="P:positive regulation of transcription by galactose"/>
    <property type="evidence" value="ECO:0007669"/>
    <property type="project" value="EnsemblFungi"/>
</dbReference>
<dbReference type="RefSeq" id="XP_019018623.1">
    <property type="nucleotide sequence ID" value="XM_019163112.1"/>
</dbReference>